<sequence>MNLHDDLLREMSERQVETFLEQLSQISRELDTAIGDYVQRTRNHFASIGTDQAEYLSYIEKRYKNILALYDQTLNTVYVTIGQALSQSYAYGRSITESLILESGFNVSQIPIDSKALPVLIRDAAMDFRIAIKQSKAMFKTYFKLSKQGILSESDLSKAVAKGLLKSGTPTGARKNVLELFSKVDGSKSQTTKIFSTKDAEAREYFLKKLGKKKFKELERLNSKLLEKKYIQILDKNGNPIHFRLDSYAELVSRSRITDSQVIAAMEEGLRAGIVLYTVPGHKTTAEVCKPHEDEIYTTDPILAKAGVFKLLTDEQKPGYHPRCSHRLFPLVLSNRKLFALITARSNEKFAKSWFRKQGKAIPERGVA</sequence>
<reference evidence="1 2" key="1">
    <citation type="journal article" date="2018" name="Microb. Genom.">
        <title>Deciphering the unexplored Leptospira diversity from soils uncovers genomic evolution to virulence.</title>
        <authorList>
            <person name="Thibeaux R."/>
            <person name="Iraola G."/>
            <person name="Ferres I."/>
            <person name="Bierque E."/>
            <person name="Girault D."/>
            <person name="Soupe-Gilbert M.E."/>
            <person name="Picardeau M."/>
            <person name="Goarant C."/>
        </authorList>
    </citation>
    <scope>NUCLEOTIDE SEQUENCE [LARGE SCALE GENOMIC DNA]</scope>
    <source>
        <strain evidence="1 2">ATI7-C-A5</strain>
    </source>
</reference>
<evidence type="ECO:0008006" key="3">
    <source>
        <dbReference type="Google" id="ProtNLM"/>
    </source>
</evidence>
<proteinExistence type="predicted"/>
<evidence type="ECO:0000313" key="2">
    <source>
        <dbReference type="Proteomes" id="UP000232122"/>
    </source>
</evidence>
<evidence type="ECO:0000313" key="1">
    <source>
        <dbReference type="EMBL" id="MDV6237626.1"/>
    </source>
</evidence>
<keyword evidence="2" id="KW-1185">Reference proteome</keyword>
<accession>A0AAE4QRI2</accession>
<comment type="caution">
    <text evidence="1">The sequence shown here is derived from an EMBL/GenBank/DDBJ whole genome shotgun (WGS) entry which is preliminary data.</text>
</comment>
<organism evidence="1 2">
    <name type="scientific">Leptospira ellisii</name>
    <dbReference type="NCBI Taxonomy" id="2023197"/>
    <lineage>
        <taxon>Bacteria</taxon>
        <taxon>Pseudomonadati</taxon>
        <taxon>Spirochaetota</taxon>
        <taxon>Spirochaetia</taxon>
        <taxon>Leptospirales</taxon>
        <taxon>Leptospiraceae</taxon>
        <taxon>Leptospira</taxon>
    </lineage>
</organism>
<dbReference type="EMBL" id="NPEF02000028">
    <property type="protein sequence ID" value="MDV6237626.1"/>
    <property type="molecule type" value="Genomic_DNA"/>
</dbReference>
<dbReference type="Proteomes" id="UP000232122">
    <property type="component" value="Unassembled WGS sequence"/>
</dbReference>
<dbReference type="RefSeq" id="WP_317573874.1">
    <property type="nucleotide sequence ID" value="NZ_NPEF02000028.1"/>
</dbReference>
<name>A0AAE4QRI2_9LEPT</name>
<dbReference type="AlphaFoldDB" id="A0AAE4QRI2"/>
<protein>
    <recommendedName>
        <fullName evidence="3">Phage capsid protein</fullName>
    </recommendedName>
</protein>
<gene>
    <name evidence="1" type="ORF">CH379_018490</name>
</gene>